<dbReference type="AlphaFoldDB" id="A0A7C9P8M1"/>
<dbReference type="Gene3D" id="1.10.760.10">
    <property type="entry name" value="Cytochrome c-like domain"/>
    <property type="match status" value="2"/>
</dbReference>
<keyword evidence="5" id="KW-0472">Membrane</keyword>
<accession>A0A7C9P8M1</accession>
<dbReference type="GO" id="GO:0009055">
    <property type="term" value="F:electron transfer activity"/>
    <property type="evidence" value="ECO:0007669"/>
    <property type="project" value="InterPro"/>
</dbReference>
<evidence type="ECO:0000256" key="1">
    <source>
        <dbReference type="ARBA" id="ARBA00022617"/>
    </source>
</evidence>
<organism evidence="7 8">
    <name type="scientific">Sulfuriferula multivorans</name>
    <dbReference type="NCBI Taxonomy" id="1559896"/>
    <lineage>
        <taxon>Bacteria</taxon>
        <taxon>Pseudomonadati</taxon>
        <taxon>Pseudomonadota</taxon>
        <taxon>Betaproteobacteria</taxon>
        <taxon>Nitrosomonadales</taxon>
        <taxon>Sulfuricellaceae</taxon>
        <taxon>Sulfuriferula</taxon>
    </lineage>
</organism>
<feature type="transmembrane region" description="Helical" evidence="5">
    <location>
        <begin position="21"/>
        <end position="44"/>
    </location>
</feature>
<proteinExistence type="predicted"/>
<keyword evidence="2 4" id="KW-0479">Metal-binding</keyword>
<dbReference type="Proteomes" id="UP000483432">
    <property type="component" value="Unassembled WGS sequence"/>
</dbReference>
<dbReference type="PROSITE" id="PS51007">
    <property type="entry name" value="CYTC"/>
    <property type="match status" value="1"/>
</dbReference>
<keyword evidence="5" id="KW-0812">Transmembrane</keyword>
<evidence type="ECO:0000256" key="5">
    <source>
        <dbReference type="SAM" id="Phobius"/>
    </source>
</evidence>
<feature type="domain" description="Cytochrome c" evidence="6">
    <location>
        <begin position="222"/>
        <end position="307"/>
    </location>
</feature>
<sequence>MSGWLKNWFESQKQTRKFHPFWIVLVVTATLAVGGLVWVSTYLFKIEEVPAVPAVAASAAPGQAGAQTGNLPTTAKPSLLSVEHDFSPPDPDDIPEGEFGDVIRLGKNIFTDTQTYAKAYVGNGLNCVNCHLDAGRKPDSAPLWAAFGMFPAYRDKNKQVNSYEDRLAGCFRFSMNGKAPPLGGKEMVALTSYSYWLAQGAPIGVALKGRGYPELDQPALAPDEVRGKVVFEANCAICHGADGQGTLVKGRYVFPPLWGSQSFNAGAGMSKIHNAAGFIKANMPLGQGGSLNLQDAWDVAKFMTSHERPADPRLAKK</sequence>
<dbReference type="PANTHER" id="PTHR35008">
    <property type="entry name" value="BLL4482 PROTEIN-RELATED"/>
    <property type="match status" value="1"/>
</dbReference>
<dbReference type="GO" id="GO:0046872">
    <property type="term" value="F:metal ion binding"/>
    <property type="evidence" value="ECO:0007669"/>
    <property type="project" value="UniProtKB-KW"/>
</dbReference>
<dbReference type="InterPro" id="IPR051459">
    <property type="entry name" value="Cytochrome_c-type_DH"/>
</dbReference>
<dbReference type="PANTHER" id="PTHR35008:SF9">
    <property type="entry name" value="CYTOCHROME C DOMAIN-CONTAINING PROTEIN"/>
    <property type="match status" value="1"/>
</dbReference>
<dbReference type="SUPFAM" id="SSF46626">
    <property type="entry name" value="Cytochrome c"/>
    <property type="match status" value="2"/>
</dbReference>
<protein>
    <submittedName>
        <fullName evidence="7">C-type cytochrome</fullName>
    </submittedName>
</protein>
<gene>
    <name evidence="7" type="ORF">GZ085_10290</name>
</gene>
<dbReference type="InterPro" id="IPR009056">
    <property type="entry name" value="Cyt_c-like_dom"/>
</dbReference>
<evidence type="ECO:0000313" key="7">
    <source>
        <dbReference type="EMBL" id="NDP48759.1"/>
    </source>
</evidence>
<dbReference type="GO" id="GO:0020037">
    <property type="term" value="F:heme binding"/>
    <property type="evidence" value="ECO:0007669"/>
    <property type="project" value="InterPro"/>
</dbReference>
<dbReference type="InterPro" id="IPR036909">
    <property type="entry name" value="Cyt_c-like_dom_sf"/>
</dbReference>
<evidence type="ECO:0000256" key="4">
    <source>
        <dbReference type="PROSITE-ProRule" id="PRU00433"/>
    </source>
</evidence>
<evidence type="ECO:0000256" key="2">
    <source>
        <dbReference type="ARBA" id="ARBA00022723"/>
    </source>
</evidence>
<name>A0A7C9P8M1_9PROT</name>
<reference evidence="7 8" key="1">
    <citation type="submission" date="2019-09" db="EMBL/GenBank/DDBJ databases">
        <title>H2 Metabolism Revealed by Metagenomic Analysis in Subglacial Sediment of East Antarctica.</title>
        <authorList>
            <person name="Yang Z."/>
            <person name="Zhang Y."/>
            <person name="Lv Y."/>
            <person name="Yan W."/>
            <person name="Xiao X."/>
            <person name="Sun B."/>
            <person name="Ma H."/>
        </authorList>
    </citation>
    <scope>NUCLEOTIDE SEQUENCE [LARGE SCALE GENOMIC DNA]</scope>
    <source>
        <strain evidence="7">Bin2_2</strain>
    </source>
</reference>
<dbReference type="Pfam" id="PF00034">
    <property type="entry name" value="Cytochrom_C"/>
    <property type="match status" value="1"/>
</dbReference>
<evidence type="ECO:0000259" key="6">
    <source>
        <dbReference type="PROSITE" id="PS51007"/>
    </source>
</evidence>
<evidence type="ECO:0000256" key="3">
    <source>
        <dbReference type="ARBA" id="ARBA00023004"/>
    </source>
</evidence>
<comment type="caution">
    <text evidence="7">The sequence shown here is derived from an EMBL/GenBank/DDBJ whole genome shotgun (WGS) entry which is preliminary data.</text>
</comment>
<keyword evidence="5" id="KW-1133">Transmembrane helix</keyword>
<keyword evidence="3 4" id="KW-0408">Iron</keyword>
<keyword evidence="1 4" id="KW-0349">Heme</keyword>
<dbReference type="EMBL" id="JAAFGW010000156">
    <property type="protein sequence ID" value="NDP48759.1"/>
    <property type="molecule type" value="Genomic_DNA"/>
</dbReference>
<evidence type="ECO:0000313" key="8">
    <source>
        <dbReference type="Proteomes" id="UP000483432"/>
    </source>
</evidence>